<dbReference type="Proteomes" id="UP001295684">
    <property type="component" value="Unassembled WGS sequence"/>
</dbReference>
<dbReference type="Gene3D" id="3.40.630.10">
    <property type="entry name" value="Zn peptidases"/>
    <property type="match status" value="1"/>
</dbReference>
<dbReference type="PANTHER" id="PTHR11705">
    <property type="entry name" value="PROTEASE FAMILY M14 CARBOXYPEPTIDASE A,B"/>
    <property type="match status" value="1"/>
</dbReference>
<proteinExistence type="inferred from homology"/>
<keyword evidence="3" id="KW-0479">Metal-binding</keyword>
<keyword evidence="4" id="KW-0862">Zinc</keyword>
<comment type="similarity">
    <text evidence="2 5">Belongs to the peptidase M14 family.</text>
</comment>
<protein>
    <recommendedName>
        <fullName evidence="6">Peptidase M14 domain-containing protein</fullName>
    </recommendedName>
</protein>
<dbReference type="GO" id="GO:0006508">
    <property type="term" value="P:proteolysis"/>
    <property type="evidence" value="ECO:0007669"/>
    <property type="project" value="InterPro"/>
</dbReference>
<gene>
    <name evidence="7" type="ORF">ECRASSUSDP1_LOCUS5445</name>
</gene>
<dbReference type="SUPFAM" id="SSF53187">
    <property type="entry name" value="Zn-dependent exopeptidases"/>
    <property type="match status" value="1"/>
</dbReference>
<dbReference type="InterPro" id="IPR000834">
    <property type="entry name" value="Peptidase_M14"/>
</dbReference>
<organism evidence="7 8">
    <name type="scientific">Euplotes crassus</name>
    <dbReference type="NCBI Taxonomy" id="5936"/>
    <lineage>
        <taxon>Eukaryota</taxon>
        <taxon>Sar</taxon>
        <taxon>Alveolata</taxon>
        <taxon>Ciliophora</taxon>
        <taxon>Intramacronucleata</taxon>
        <taxon>Spirotrichea</taxon>
        <taxon>Hypotrichia</taxon>
        <taxon>Euplotida</taxon>
        <taxon>Euplotidae</taxon>
        <taxon>Moneuplotes</taxon>
    </lineage>
</organism>
<sequence length="456" mass="52574">MANLTDSNFVNKNKPQVYFSGTVHGNERLGANVATYLIEYLVTNYGTDPFVTQLLRERELLITPFVNPQGYYANRREELTDIGQYYDINRDFPYNRQDGDTRCLSTVGARATVQIFRNNFIVGALTFHAGMEIIGYPWGSFNHISVSESNEITATETPDNQMFARIGGALQDQVHSSRFKDIPSGEMTDLIYPCYGSLDDWAYGSSWDTSQNSRVFECSPLTYPPFRNEDYFTDVDYIRTSLYIVEASDNKDPPSSEFGSRGDIFCHDCNSDGWIPRHLRLSLSYFDLIQPYPVYDFPEYFTDYESILLTWRLNGCLTINYMAIEYLLPGASSYHREPILQNGLGYCNWQNEQTVFEYDLPVEVPMNSEIEILFRIIFRADQDFANQEHPDPDMSQVTYINNLRLVENYSEEVHGRTISNVPRLYSVIVRRTGSGNNVNFAEIDPETNRYINQFSE</sequence>
<dbReference type="GO" id="GO:0005615">
    <property type="term" value="C:extracellular space"/>
    <property type="evidence" value="ECO:0007669"/>
    <property type="project" value="TreeGrafter"/>
</dbReference>
<dbReference type="AlphaFoldDB" id="A0AAD1UC53"/>
<name>A0AAD1UC53_EUPCR</name>
<evidence type="ECO:0000313" key="7">
    <source>
        <dbReference type="EMBL" id="CAI2364104.1"/>
    </source>
</evidence>
<evidence type="ECO:0000256" key="1">
    <source>
        <dbReference type="ARBA" id="ARBA00001947"/>
    </source>
</evidence>
<accession>A0AAD1UC53</accession>
<comment type="caution">
    <text evidence="7">The sequence shown here is derived from an EMBL/GenBank/DDBJ whole genome shotgun (WGS) entry which is preliminary data.</text>
</comment>
<comment type="cofactor">
    <cofactor evidence="1">
        <name>Zn(2+)</name>
        <dbReference type="ChEBI" id="CHEBI:29105"/>
    </cofactor>
</comment>
<feature type="domain" description="Peptidase M14" evidence="6">
    <location>
        <begin position="1"/>
        <end position="241"/>
    </location>
</feature>
<dbReference type="PROSITE" id="PS00132">
    <property type="entry name" value="CARBOXYPEPT_ZN_1"/>
    <property type="match status" value="1"/>
</dbReference>
<evidence type="ECO:0000256" key="2">
    <source>
        <dbReference type="ARBA" id="ARBA00005988"/>
    </source>
</evidence>
<evidence type="ECO:0000313" key="8">
    <source>
        <dbReference type="Proteomes" id="UP001295684"/>
    </source>
</evidence>
<dbReference type="GO" id="GO:0008270">
    <property type="term" value="F:zinc ion binding"/>
    <property type="evidence" value="ECO:0007669"/>
    <property type="project" value="InterPro"/>
</dbReference>
<evidence type="ECO:0000256" key="5">
    <source>
        <dbReference type="PROSITE-ProRule" id="PRU01379"/>
    </source>
</evidence>
<dbReference type="EMBL" id="CAMPGE010005253">
    <property type="protein sequence ID" value="CAI2364104.1"/>
    <property type="molecule type" value="Genomic_DNA"/>
</dbReference>
<evidence type="ECO:0000256" key="4">
    <source>
        <dbReference type="ARBA" id="ARBA00022833"/>
    </source>
</evidence>
<evidence type="ECO:0000256" key="3">
    <source>
        <dbReference type="ARBA" id="ARBA00022723"/>
    </source>
</evidence>
<dbReference type="GO" id="GO:0004181">
    <property type="term" value="F:metallocarboxypeptidase activity"/>
    <property type="evidence" value="ECO:0007669"/>
    <property type="project" value="InterPro"/>
</dbReference>
<feature type="active site" description="Proton donor/acceptor" evidence="5">
    <location>
        <position position="217"/>
    </location>
</feature>
<dbReference type="Pfam" id="PF00246">
    <property type="entry name" value="Peptidase_M14"/>
    <property type="match status" value="1"/>
</dbReference>
<dbReference type="PROSITE" id="PS52035">
    <property type="entry name" value="PEPTIDASE_M14"/>
    <property type="match status" value="1"/>
</dbReference>
<dbReference type="InterPro" id="IPR057246">
    <property type="entry name" value="CARBOXYPEPT_ZN_1"/>
</dbReference>
<keyword evidence="8" id="KW-1185">Reference proteome</keyword>
<evidence type="ECO:0000259" key="6">
    <source>
        <dbReference type="PROSITE" id="PS52035"/>
    </source>
</evidence>
<dbReference type="PANTHER" id="PTHR11705:SF138">
    <property type="entry name" value="PEPTIDASE M14 CARBOXYPEPTIDASE A DOMAIN-CONTAINING PROTEIN"/>
    <property type="match status" value="1"/>
</dbReference>
<dbReference type="SMART" id="SM00631">
    <property type="entry name" value="Zn_pept"/>
    <property type="match status" value="1"/>
</dbReference>
<reference evidence="7" key="1">
    <citation type="submission" date="2023-07" db="EMBL/GenBank/DDBJ databases">
        <authorList>
            <consortium name="AG Swart"/>
            <person name="Singh M."/>
            <person name="Singh A."/>
            <person name="Seah K."/>
            <person name="Emmerich C."/>
        </authorList>
    </citation>
    <scope>NUCLEOTIDE SEQUENCE</scope>
    <source>
        <strain evidence="7">DP1</strain>
    </source>
</reference>